<dbReference type="Pfam" id="PF13988">
    <property type="entry name" value="DUF4225"/>
    <property type="match status" value="1"/>
</dbReference>
<proteinExistence type="predicted"/>
<gene>
    <name evidence="1" type="ORF">FE392_07430</name>
</gene>
<name>A0ABU4S8P0_9GAMM</name>
<dbReference type="RefSeq" id="WP_319929597.1">
    <property type="nucleotide sequence ID" value="NZ_VCDN01000024.1"/>
</dbReference>
<reference evidence="2" key="1">
    <citation type="journal article" date="2024" name="Toxins">
        <title>Genome Sequence Analysis of Native Xenorhabdus Strains Isolated from Entomopathogenic Nematodes in Argentina.</title>
        <authorList>
            <person name="Palma L."/>
            <person name="Frizzo L."/>
            <person name="Kaiser S."/>
            <person name="Berry C."/>
            <person name="Caballero P."/>
            <person name="Bode H.B."/>
            <person name="Del Valle E.E."/>
        </authorList>
    </citation>
    <scope>NUCLEOTIDE SEQUENCE [LARGE SCALE GENOMIC DNA]</scope>
    <source>
        <strain evidence="2">12</strain>
    </source>
</reference>
<dbReference type="InterPro" id="IPR025320">
    <property type="entry name" value="DUF4225"/>
</dbReference>
<evidence type="ECO:0000313" key="1">
    <source>
        <dbReference type="EMBL" id="MDX7987162.1"/>
    </source>
</evidence>
<comment type="caution">
    <text evidence="1">The sequence shown here is derived from an EMBL/GenBank/DDBJ whole genome shotgun (WGS) entry which is preliminary data.</text>
</comment>
<protein>
    <submittedName>
        <fullName evidence="1">DUF4225 domain-containing protein</fullName>
    </submittedName>
</protein>
<dbReference type="Proteomes" id="UP001271890">
    <property type="component" value="Unassembled WGS sequence"/>
</dbReference>
<evidence type="ECO:0000313" key="2">
    <source>
        <dbReference type="Proteomes" id="UP001271890"/>
    </source>
</evidence>
<dbReference type="EMBL" id="VCDN01000024">
    <property type="protein sequence ID" value="MDX7987162.1"/>
    <property type="molecule type" value="Genomic_DNA"/>
</dbReference>
<accession>A0ABU4S8P0</accession>
<sequence>MSSTILETKFNFFSNELIKLSKYSSAYLLDYIESKNGYRYEISQVVRMIKNDFQIALYNYKQGRGVEYLAQASRYADEMQFEYDSERYGYEQLRKKDKKSYLKTQEYSGKGYVFYGKNTLTIVGGVVQYGFGRIAFRMGGAVKSKELRGFGALGMVTGGNSVIVGATNIAYEFTDGKVEPINPAHFLTEEGFLALGAKEGTGALAYDLLDFGVSMYFGFAVLTKYDKAKRIINLPMESKHGLKKVPFLDKLFTEKGVRLFRWAASDLKRKFSLTSNPMLAYKIGNASIKGFLLLDNYHLIDDYLFNDDEN</sequence>
<keyword evidence="2" id="KW-1185">Reference proteome</keyword>
<organism evidence="1 2">
    <name type="scientific">Xenorhabdus santafensis</name>
    <dbReference type="NCBI Taxonomy" id="2582833"/>
    <lineage>
        <taxon>Bacteria</taxon>
        <taxon>Pseudomonadati</taxon>
        <taxon>Pseudomonadota</taxon>
        <taxon>Gammaproteobacteria</taxon>
        <taxon>Enterobacterales</taxon>
        <taxon>Morganellaceae</taxon>
        <taxon>Xenorhabdus</taxon>
    </lineage>
</organism>